<dbReference type="AlphaFoldDB" id="Q1Z0M3"/>
<comment type="caution">
    <text evidence="1">The sequence shown here is derived from an EMBL/GenBank/DDBJ whole genome shotgun (WGS) entry which is preliminary data.</text>
</comment>
<organism evidence="1 2">
    <name type="scientific">Photobacterium profundum 3TCK</name>
    <dbReference type="NCBI Taxonomy" id="314280"/>
    <lineage>
        <taxon>Bacteria</taxon>
        <taxon>Pseudomonadati</taxon>
        <taxon>Pseudomonadota</taxon>
        <taxon>Gammaproteobacteria</taxon>
        <taxon>Vibrionales</taxon>
        <taxon>Vibrionaceae</taxon>
        <taxon>Photobacterium</taxon>
    </lineage>
</organism>
<sequence length="80" mass="9368">MKRPRLLGNLILMNIKDHLKRWMQKGCVVKLQGCVDEQALERLSDRQLKTLATDGISKNEKYAAQQLLFKRAMKEKNKKK</sequence>
<name>Q1Z0M3_9GAMM</name>
<evidence type="ECO:0000313" key="1">
    <source>
        <dbReference type="EMBL" id="EAS42094.1"/>
    </source>
</evidence>
<evidence type="ECO:0000313" key="2">
    <source>
        <dbReference type="Proteomes" id="UP000003789"/>
    </source>
</evidence>
<reference evidence="1 2" key="1">
    <citation type="submission" date="2006-03" db="EMBL/GenBank/DDBJ databases">
        <authorList>
            <person name="Bartlett D.H."/>
            <person name="Valle G."/>
            <person name="Lauro F.M."/>
            <person name="Vezzi A."/>
            <person name="Simonato F."/>
            <person name="Eloe E."/>
            <person name="Vitulo N."/>
            <person name="Stratton T.K."/>
            <person name="D'angelo M."/>
            <person name="Ferriera S."/>
            <person name="Johnson J."/>
            <person name="Kravitz S."/>
            <person name="Beeson K."/>
            <person name="Sutton G."/>
            <person name="Rogers Y."/>
            <person name="Friedman R."/>
            <person name="Frazier M."/>
            <person name="Venter J.C."/>
        </authorList>
    </citation>
    <scope>NUCLEOTIDE SEQUENCE [LARGE SCALE GENOMIC DNA]</scope>
    <source>
        <strain evidence="1 2">3TCK</strain>
    </source>
</reference>
<accession>Q1Z0M3</accession>
<gene>
    <name evidence="1" type="ORF">P3TCK_13321</name>
</gene>
<dbReference type="Proteomes" id="UP000003789">
    <property type="component" value="Unassembled WGS sequence"/>
</dbReference>
<proteinExistence type="predicted"/>
<dbReference type="HOGENOM" id="CLU_2586665_0_0_6"/>
<dbReference type="EMBL" id="AAPH01000025">
    <property type="protein sequence ID" value="EAS42094.1"/>
    <property type="molecule type" value="Genomic_DNA"/>
</dbReference>
<protein>
    <submittedName>
        <fullName evidence="1">Uncharacterized protein</fullName>
    </submittedName>
</protein>